<dbReference type="Gene3D" id="3.30.930.10">
    <property type="entry name" value="Bira Bifunctional Protein, Domain 2"/>
    <property type="match status" value="1"/>
</dbReference>
<evidence type="ECO:0000256" key="8">
    <source>
        <dbReference type="ARBA" id="ARBA00022840"/>
    </source>
</evidence>
<dbReference type="InterPro" id="IPR010978">
    <property type="entry name" value="tRNA-bd_arm"/>
</dbReference>
<dbReference type="GO" id="GO:0005524">
    <property type="term" value="F:ATP binding"/>
    <property type="evidence" value="ECO:0007669"/>
    <property type="project" value="UniProtKB-UniRule"/>
</dbReference>
<evidence type="ECO:0000256" key="5">
    <source>
        <dbReference type="ARBA" id="ARBA00022598"/>
    </source>
</evidence>
<reference evidence="16" key="2">
    <citation type="submission" date="2020-09" db="EMBL/GenBank/DDBJ databases">
        <authorList>
            <person name="Sun Q."/>
            <person name="Zhou Y."/>
        </authorList>
    </citation>
    <scope>NUCLEOTIDE SEQUENCE</scope>
    <source>
        <strain evidence="16">CGMCC 1.15725</strain>
    </source>
</reference>
<dbReference type="PANTHER" id="PTHR11538:SF41">
    <property type="entry name" value="PHENYLALANINE--TRNA LIGASE, MITOCHONDRIAL"/>
    <property type="match status" value="1"/>
</dbReference>
<proteinExistence type="inferred from homology"/>
<gene>
    <name evidence="13 16" type="primary">pheS</name>
    <name evidence="16" type="ORF">GCM10011611_53110</name>
</gene>
<dbReference type="EMBL" id="BMJQ01000016">
    <property type="protein sequence ID" value="GGF40054.1"/>
    <property type="molecule type" value="Genomic_DNA"/>
</dbReference>
<keyword evidence="8 13" id="KW-0067">ATP-binding</keyword>
<keyword evidence="14" id="KW-0175">Coiled coil</keyword>
<dbReference type="SUPFAM" id="SSF46589">
    <property type="entry name" value="tRNA-binding arm"/>
    <property type="match status" value="1"/>
</dbReference>
<dbReference type="PANTHER" id="PTHR11538">
    <property type="entry name" value="PHENYLALANYL-TRNA SYNTHETASE"/>
    <property type="match status" value="1"/>
</dbReference>
<keyword evidence="5 13" id="KW-0436">Ligase</keyword>
<comment type="subunit">
    <text evidence="3 13">Tetramer of two alpha and two beta subunits.</text>
</comment>
<dbReference type="HAMAP" id="MF_00281">
    <property type="entry name" value="Phe_tRNA_synth_alpha1"/>
    <property type="match status" value="1"/>
</dbReference>
<evidence type="ECO:0000256" key="13">
    <source>
        <dbReference type="HAMAP-Rule" id="MF_00281"/>
    </source>
</evidence>
<keyword evidence="4 13" id="KW-0963">Cytoplasm</keyword>
<keyword evidence="9 13" id="KW-0460">Magnesium</keyword>
<dbReference type="Proteomes" id="UP000646365">
    <property type="component" value="Unassembled WGS sequence"/>
</dbReference>
<organism evidence="16 17">
    <name type="scientific">Aliidongia dinghuensis</name>
    <dbReference type="NCBI Taxonomy" id="1867774"/>
    <lineage>
        <taxon>Bacteria</taxon>
        <taxon>Pseudomonadati</taxon>
        <taxon>Pseudomonadota</taxon>
        <taxon>Alphaproteobacteria</taxon>
        <taxon>Rhodospirillales</taxon>
        <taxon>Dongiaceae</taxon>
        <taxon>Aliidongia</taxon>
    </lineage>
</organism>
<keyword evidence="6 13" id="KW-0479">Metal-binding</keyword>
<dbReference type="InterPro" id="IPR045864">
    <property type="entry name" value="aa-tRNA-synth_II/BPL/LPL"/>
</dbReference>
<accession>A0A8J3E7G0</accession>
<evidence type="ECO:0000256" key="1">
    <source>
        <dbReference type="ARBA" id="ARBA00004496"/>
    </source>
</evidence>
<dbReference type="GO" id="GO:0000287">
    <property type="term" value="F:magnesium ion binding"/>
    <property type="evidence" value="ECO:0007669"/>
    <property type="project" value="UniProtKB-UniRule"/>
</dbReference>
<dbReference type="InterPro" id="IPR006195">
    <property type="entry name" value="aa-tRNA-synth_II"/>
</dbReference>
<keyword evidence="10 13" id="KW-0648">Protein biosynthesis</keyword>
<dbReference type="CDD" id="cd00496">
    <property type="entry name" value="PheRS_alpha_core"/>
    <property type="match status" value="1"/>
</dbReference>
<comment type="cofactor">
    <cofactor evidence="13">
        <name>Mg(2+)</name>
        <dbReference type="ChEBI" id="CHEBI:18420"/>
    </cofactor>
    <text evidence="13">Binds 2 magnesium ions per tetramer.</text>
</comment>
<evidence type="ECO:0000256" key="6">
    <source>
        <dbReference type="ARBA" id="ARBA00022723"/>
    </source>
</evidence>
<dbReference type="Pfam" id="PF01409">
    <property type="entry name" value="tRNA-synt_2d"/>
    <property type="match status" value="1"/>
</dbReference>
<dbReference type="Pfam" id="PF02912">
    <property type="entry name" value="Phe_tRNA-synt_N"/>
    <property type="match status" value="1"/>
</dbReference>
<evidence type="ECO:0000256" key="3">
    <source>
        <dbReference type="ARBA" id="ARBA00011209"/>
    </source>
</evidence>
<dbReference type="InterPro" id="IPR004529">
    <property type="entry name" value="Phe-tRNA-synth_IIc_asu"/>
</dbReference>
<dbReference type="PROSITE" id="PS50862">
    <property type="entry name" value="AA_TRNA_LIGASE_II"/>
    <property type="match status" value="1"/>
</dbReference>
<dbReference type="GO" id="GO:0004826">
    <property type="term" value="F:phenylalanine-tRNA ligase activity"/>
    <property type="evidence" value="ECO:0007669"/>
    <property type="project" value="UniProtKB-UniRule"/>
</dbReference>
<comment type="catalytic activity">
    <reaction evidence="12 13">
        <text>tRNA(Phe) + L-phenylalanine + ATP = L-phenylalanyl-tRNA(Phe) + AMP + diphosphate + H(+)</text>
        <dbReference type="Rhea" id="RHEA:19413"/>
        <dbReference type="Rhea" id="RHEA-COMP:9668"/>
        <dbReference type="Rhea" id="RHEA-COMP:9699"/>
        <dbReference type="ChEBI" id="CHEBI:15378"/>
        <dbReference type="ChEBI" id="CHEBI:30616"/>
        <dbReference type="ChEBI" id="CHEBI:33019"/>
        <dbReference type="ChEBI" id="CHEBI:58095"/>
        <dbReference type="ChEBI" id="CHEBI:78442"/>
        <dbReference type="ChEBI" id="CHEBI:78531"/>
        <dbReference type="ChEBI" id="CHEBI:456215"/>
        <dbReference type="EC" id="6.1.1.20"/>
    </reaction>
</comment>
<keyword evidence="17" id="KW-1185">Reference proteome</keyword>
<keyword evidence="11 13" id="KW-0030">Aminoacyl-tRNA synthetase</keyword>
<name>A0A8J3E7G0_9PROT</name>
<dbReference type="EC" id="6.1.1.20" evidence="13"/>
<reference evidence="16" key="1">
    <citation type="journal article" date="2014" name="Int. J. Syst. Evol. Microbiol.">
        <title>Complete genome sequence of Corynebacterium casei LMG S-19264T (=DSM 44701T), isolated from a smear-ripened cheese.</title>
        <authorList>
            <consortium name="US DOE Joint Genome Institute (JGI-PGF)"/>
            <person name="Walter F."/>
            <person name="Albersmeier A."/>
            <person name="Kalinowski J."/>
            <person name="Ruckert C."/>
        </authorList>
    </citation>
    <scope>NUCLEOTIDE SEQUENCE</scope>
    <source>
        <strain evidence="16">CGMCC 1.15725</strain>
    </source>
</reference>
<dbReference type="GO" id="GO:0005737">
    <property type="term" value="C:cytoplasm"/>
    <property type="evidence" value="ECO:0007669"/>
    <property type="project" value="UniProtKB-SubCell"/>
</dbReference>
<dbReference type="NCBIfam" id="TIGR00468">
    <property type="entry name" value="pheS"/>
    <property type="match status" value="1"/>
</dbReference>
<evidence type="ECO:0000256" key="4">
    <source>
        <dbReference type="ARBA" id="ARBA00022490"/>
    </source>
</evidence>
<comment type="caution">
    <text evidence="16">The sequence shown here is derived from an EMBL/GenBank/DDBJ whole genome shotgun (WGS) entry which is preliminary data.</text>
</comment>
<dbReference type="AlphaFoldDB" id="A0A8J3E7G0"/>
<dbReference type="GO" id="GO:0000049">
    <property type="term" value="F:tRNA binding"/>
    <property type="evidence" value="ECO:0007669"/>
    <property type="project" value="InterPro"/>
</dbReference>
<evidence type="ECO:0000256" key="9">
    <source>
        <dbReference type="ARBA" id="ARBA00022842"/>
    </source>
</evidence>
<evidence type="ECO:0000256" key="2">
    <source>
        <dbReference type="ARBA" id="ARBA00010207"/>
    </source>
</evidence>
<dbReference type="InterPro" id="IPR004188">
    <property type="entry name" value="Phe-tRNA_ligase_II_N"/>
</dbReference>
<evidence type="ECO:0000313" key="16">
    <source>
        <dbReference type="EMBL" id="GGF40054.1"/>
    </source>
</evidence>
<sequence length="364" mass="40594">MDALEALRTRLLAEIARADSPAALEQVRVAALGRKGEITGLMKDLGGLDAEARKTAGQALNRLKDEIAAALDAAQTHLAEAELERRLASERLDVTLPVAHETAGRIHPISQTIDELTAIFGAMGFSVEEGPHIEDDFYNFEALNIPADHPARQEHDTFYLADKPDGTRKVLRTHTSPVQIRTMLRDKDKLAEGHPIRIICPGRTFRFDHDATHSPMFHQVEGLVIDETTHMGHLKGCLTEFLRAFFDIDDLPLRFRPSYFPFVEPGAEVDIGCKRSGGELKLGNYGDWLEILGCGMVHPKVLANCGIDPTRYQGFAFGMGIERIAMLKYGIPDLRTFYESDLRWLRHYGFLPLERPSLTGGLSR</sequence>
<evidence type="ECO:0000256" key="7">
    <source>
        <dbReference type="ARBA" id="ARBA00022741"/>
    </source>
</evidence>
<dbReference type="SUPFAM" id="SSF55681">
    <property type="entry name" value="Class II aaRS and biotin synthetases"/>
    <property type="match status" value="1"/>
</dbReference>
<keyword evidence="7 13" id="KW-0547">Nucleotide-binding</keyword>
<comment type="subcellular location">
    <subcellularLocation>
        <location evidence="1 13">Cytoplasm</location>
    </subcellularLocation>
</comment>
<dbReference type="InterPro" id="IPR022911">
    <property type="entry name" value="Phe_tRNA_ligase_alpha1_bac"/>
</dbReference>
<feature type="domain" description="Aminoacyl-transfer RNA synthetases class-II family profile" evidence="15">
    <location>
        <begin position="119"/>
        <end position="352"/>
    </location>
</feature>
<evidence type="ECO:0000256" key="11">
    <source>
        <dbReference type="ARBA" id="ARBA00023146"/>
    </source>
</evidence>
<dbReference type="GO" id="GO:0006432">
    <property type="term" value="P:phenylalanyl-tRNA aminoacylation"/>
    <property type="evidence" value="ECO:0007669"/>
    <property type="project" value="UniProtKB-UniRule"/>
</dbReference>
<comment type="similarity">
    <text evidence="2 13">Belongs to the class-II aminoacyl-tRNA synthetase family. Phe-tRNA synthetase alpha subunit type 1 subfamily.</text>
</comment>
<evidence type="ECO:0000256" key="12">
    <source>
        <dbReference type="ARBA" id="ARBA00049255"/>
    </source>
</evidence>
<evidence type="ECO:0000256" key="10">
    <source>
        <dbReference type="ARBA" id="ARBA00022917"/>
    </source>
</evidence>
<dbReference type="InterPro" id="IPR002319">
    <property type="entry name" value="Phenylalanyl-tRNA_Synthase"/>
</dbReference>
<protein>
    <recommendedName>
        <fullName evidence="13">Phenylalanine--tRNA ligase alpha subunit</fullName>
        <ecNumber evidence="13">6.1.1.20</ecNumber>
    </recommendedName>
    <alternativeName>
        <fullName evidence="13">Phenylalanyl-tRNA synthetase alpha subunit</fullName>
        <shortName evidence="13">PheRS</shortName>
    </alternativeName>
</protein>
<dbReference type="FunFam" id="3.30.930.10:FF:000003">
    <property type="entry name" value="Phenylalanine--tRNA ligase alpha subunit"/>
    <property type="match status" value="1"/>
</dbReference>
<feature type="binding site" evidence="13">
    <location>
        <position position="264"/>
    </location>
    <ligand>
        <name>Mg(2+)</name>
        <dbReference type="ChEBI" id="CHEBI:18420"/>
        <note>shared with beta subunit</note>
    </ligand>
</feature>
<evidence type="ECO:0000256" key="14">
    <source>
        <dbReference type="SAM" id="Coils"/>
    </source>
</evidence>
<feature type="coiled-coil region" evidence="14">
    <location>
        <begin position="60"/>
        <end position="91"/>
    </location>
</feature>
<evidence type="ECO:0000313" key="17">
    <source>
        <dbReference type="Proteomes" id="UP000646365"/>
    </source>
</evidence>
<dbReference type="RefSeq" id="WP_189051193.1">
    <property type="nucleotide sequence ID" value="NZ_BMJQ01000016.1"/>
</dbReference>
<evidence type="ECO:0000259" key="15">
    <source>
        <dbReference type="PROSITE" id="PS50862"/>
    </source>
</evidence>